<dbReference type="Pfam" id="PF16754">
    <property type="entry name" value="Pesticin"/>
    <property type="match status" value="1"/>
</dbReference>
<keyword evidence="1" id="KW-0929">Antimicrobial</keyword>
<dbReference type="OrthoDB" id="8808411at2"/>
<name>A0A511X952_9PROT</name>
<evidence type="ECO:0000256" key="2">
    <source>
        <dbReference type="ARBA" id="ARBA00022638"/>
    </source>
</evidence>
<evidence type="ECO:0000313" key="4">
    <source>
        <dbReference type="EMBL" id="GEN59468.1"/>
    </source>
</evidence>
<dbReference type="RefSeq" id="WP_084440491.1">
    <property type="nucleotide sequence ID" value="NZ_AUBI01000006.1"/>
</dbReference>
<feature type="domain" description="Pesticin C-terminal" evidence="3">
    <location>
        <begin position="163"/>
        <end position="313"/>
    </location>
</feature>
<comment type="caution">
    <text evidence="4">The sequence shown here is derived from an EMBL/GenBank/DDBJ whole genome shotgun (WGS) entry which is preliminary data.</text>
</comment>
<protein>
    <recommendedName>
        <fullName evidence="3">Pesticin C-terminal domain-containing protein</fullName>
    </recommendedName>
</protein>
<dbReference type="EMBL" id="BJYF01000006">
    <property type="protein sequence ID" value="GEN59468.1"/>
    <property type="molecule type" value="Genomic_DNA"/>
</dbReference>
<dbReference type="STRING" id="1120919.GCA_000429165_01916"/>
<dbReference type="InterPro" id="IPR031922">
    <property type="entry name" value="Pesticin_C"/>
</dbReference>
<keyword evidence="5" id="KW-1185">Reference proteome</keyword>
<dbReference type="GO" id="GO:0031640">
    <property type="term" value="P:killing of cells of another organism"/>
    <property type="evidence" value="ECO:0007669"/>
    <property type="project" value="UniProtKB-KW"/>
</dbReference>
<evidence type="ECO:0000259" key="3">
    <source>
        <dbReference type="Pfam" id="PF16754"/>
    </source>
</evidence>
<dbReference type="GO" id="GO:0003796">
    <property type="term" value="F:lysozyme activity"/>
    <property type="evidence" value="ECO:0007669"/>
    <property type="project" value="InterPro"/>
</dbReference>
<dbReference type="InterPro" id="IPR023347">
    <property type="entry name" value="Lysozyme_dom_sf"/>
</dbReference>
<dbReference type="GO" id="GO:0042742">
    <property type="term" value="P:defense response to bacterium"/>
    <property type="evidence" value="ECO:0007669"/>
    <property type="project" value="UniProtKB-KW"/>
</dbReference>
<gene>
    <name evidence="4" type="ORF">ANI02nite_13520</name>
</gene>
<keyword evidence="2" id="KW-0081">Bacteriolytic enzyme</keyword>
<dbReference type="Proteomes" id="UP000321635">
    <property type="component" value="Unassembled WGS sequence"/>
</dbReference>
<accession>A0A511X952</accession>
<organism evidence="4 5">
    <name type="scientific">Acetobacter nitrogenifigens DSM 23921 = NBRC 105050</name>
    <dbReference type="NCBI Taxonomy" id="1120919"/>
    <lineage>
        <taxon>Bacteria</taxon>
        <taxon>Pseudomonadati</taxon>
        <taxon>Pseudomonadota</taxon>
        <taxon>Alphaproteobacteria</taxon>
        <taxon>Acetobacterales</taxon>
        <taxon>Acetobacteraceae</taxon>
        <taxon>Acetobacter</taxon>
    </lineage>
</organism>
<sequence>MAIQNKTTPRPYVPVDVAWKAADERVTILDDRIDIEDDAVFVWLKAHLVHAHGHGLTKTVIGTGLLPPAWRAVTRRFSSPVDVQHFINDLGLRADTVLSLQAIYRQLTPASGPVDRAALLKAVGDAITCGQAWVLEARRMKSRFSTKTSEQAFAFINPKLGTNINFQFIARAEGDQWLRGYVPMQHGVVIGHSGMTVASGFDLGQWTVGDMKKQGLSGPLLEKIQPFANHKMFGMTKAQVVALIATLGPVPVLTKDEADICDMIIFTSITNTAKISWDTQAKNKNGVPLFAALPQGWQTVWVSRFYQEGGSPKFSSAINFRSNALAGNWQDAIDALNSYTKYRDRITSEINFLKQQIPPNIHESDNRENLQAN</sequence>
<dbReference type="AlphaFoldDB" id="A0A511X952"/>
<reference evidence="4 5" key="1">
    <citation type="submission" date="2019-07" db="EMBL/GenBank/DDBJ databases">
        <title>Whole genome shotgun sequence of Acetobacter nitrogenifigens NBRC 105050.</title>
        <authorList>
            <person name="Hosoyama A."/>
            <person name="Uohara A."/>
            <person name="Ohji S."/>
            <person name="Ichikawa N."/>
        </authorList>
    </citation>
    <scope>NUCLEOTIDE SEQUENCE [LARGE SCALE GENOMIC DNA]</scope>
    <source>
        <strain evidence="4 5">NBRC 105050</strain>
    </source>
</reference>
<evidence type="ECO:0000256" key="1">
    <source>
        <dbReference type="ARBA" id="ARBA00022529"/>
    </source>
</evidence>
<dbReference type="Gene3D" id="1.10.530.40">
    <property type="match status" value="1"/>
</dbReference>
<proteinExistence type="predicted"/>
<evidence type="ECO:0000313" key="5">
    <source>
        <dbReference type="Proteomes" id="UP000321635"/>
    </source>
</evidence>